<keyword evidence="1" id="KW-0472">Membrane</keyword>
<feature type="transmembrane region" description="Helical" evidence="1">
    <location>
        <begin position="6"/>
        <end position="25"/>
    </location>
</feature>
<dbReference type="RefSeq" id="WP_035123938.1">
    <property type="nucleotide sequence ID" value="NZ_JRHH01000001.1"/>
</dbReference>
<accession>A0A095SY61</accession>
<comment type="caution">
    <text evidence="2">The sequence shown here is derived from an EMBL/GenBank/DDBJ whole genome shotgun (WGS) entry which is preliminary data.</text>
</comment>
<feature type="transmembrane region" description="Helical" evidence="1">
    <location>
        <begin position="104"/>
        <end position="124"/>
    </location>
</feature>
<feature type="transmembrane region" description="Helical" evidence="1">
    <location>
        <begin position="65"/>
        <end position="84"/>
    </location>
</feature>
<keyword evidence="1" id="KW-0812">Transmembrane</keyword>
<sequence length="754" mass="88630">MAFSNIVEICVAIDIAILGIAYPIIIDKISGIGEKFSSNYLSNIFNSEFPQRPIKYKWRKYSGEISIFKLILYCTIISFLLLIFDAEPWFGWDNGFINNSANLIVLLITIVLTVCFFQWLDIVVKYNGKATSLLQYLTTRYHASEATQDDYNLKTINEFAIYAINQQDEHLQETLLEFYYLAFSNIRQKHDRTKPLVYPYDLYEIVYRLCYKLVDTDNKNLLALEHRAVSATWLLGEDFEEIEISEETYEWLWRIMYAISDKEKFIRMYWSTAHQYTDMQMPYIMAEHNDKFEIINQVAIDKRQREKKRYFEFHFALGGLLLYREQYSTLKYIFTYTQSQPPRYALLPESMTQIFAWFESFSNEFKSRREPLDRRYSFPELDNLGTRRQVNFWMCSYMTLLFVRLYSLNQHYTYQNFTAQPNLPDSIAELRDWLQAVPFFESCLKRILENEKLLKILGFEKVVEEHQADFSKYIEDLKARLIEKSGTQKLNAALSAEKLQKFKDSSIAIIKEAFSKYESIKNLGEYTEQENDLKLTVTGQTILTGKNSFIEDTGVHHLNFDTILAESIASHSIRKYIPNSFLVAKSRRYLLNQENINDGIQKLIGNKKDVVIVAVNLSYDTKATLEKYKSQIIEIKGSEYRIQDCLFVLKKSDLPFIIHRELDAKVVADEKFELIDNNLKLYSAILDLSLAENTSIREKYTKEDLEDELKVQTTLAFLTLIVYKNKREIVQLNIASQYKEQGIQNKIEEIEPLS</sequence>
<dbReference type="Proteomes" id="UP000029554">
    <property type="component" value="Unassembled WGS sequence"/>
</dbReference>
<name>A0A095SY61_9FLAO</name>
<dbReference type="EMBL" id="JRHH01000001">
    <property type="protein sequence ID" value="KGD69596.1"/>
    <property type="molecule type" value="Genomic_DNA"/>
</dbReference>
<keyword evidence="3" id="KW-1185">Reference proteome</keyword>
<dbReference type="AlphaFoldDB" id="A0A095SY61"/>
<reference evidence="2 3" key="1">
    <citation type="submission" date="2014-09" db="EMBL/GenBank/DDBJ databases">
        <title>Whole Genome Shotgun of Flavobacterium aquatile LMG 4008.</title>
        <authorList>
            <person name="Gale A.N."/>
            <person name="Pipes S.E."/>
            <person name="Newman J.D."/>
        </authorList>
    </citation>
    <scope>NUCLEOTIDE SEQUENCE [LARGE SCALE GENOMIC DNA]</scope>
    <source>
        <strain evidence="2 3">LMG 4008</strain>
    </source>
</reference>
<gene>
    <name evidence="2" type="ORF">LG45_02215</name>
</gene>
<evidence type="ECO:0000313" key="2">
    <source>
        <dbReference type="EMBL" id="KGD69596.1"/>
    </source>
</evidence>
<evidence type="ECO:0000313" key="3">
    <source>
        <dbReference type="Proteomes" id="UP000029554"/>
    </source>
</evidence>
<protein>
    <submittedName>
        <fullName evidence="2">Uncharacterized protein</fullName>
    </submittedName>
</protein>
<keyword evidence="1" id="KW-1133">Transmembrane helix</keyword>
<dbReference type="OrthoDB" id="977357at2"/>
<organism evidence="2 3">
    <name type="scientific">Flavobacterium aquatile LMG 4008 = ATCC 11947</name>
    <dbReference type="NCBI Taxonomy" id="1453498"/>
    <lineage>
        <taxon>Bacteria</taxon>
        <taxon>Pseudomonadati</taxon>
        <taxon>Bacteroidota</taxon>
        <taxon>Flavobacteriia</taxon>
        <taxon>Flavobacteriales</taxon>
        <taxon>Flavobacteriaceae</taxon>
        <taxon>Flavobacterium</taxon>
    </lineage>
</organism>
<proteinExistence type="predicted"/>
<dbReference type="eggNOG" id="ENOG502ZAHX">
    <property type="taxonomic scope" value="Bacteria"/>
</dbReference>
<evidence type="ECO:0000256" key="1">
    <source>
        <dbReference type="SAM" id="Phobius"/>
    </source>
</evidence>